<keyword evidence="1" id="KW-0175">Coiled coil</keyword>
<keyword evidence="2" id="KW-1133">Transmembrane helix</keyword>
<evidence type="ECO:0000256" key="2">
    <source>
        <dbReference type="SAM" id="Phobius"/>
    </source>
</evidence>
<proteinExistence type="predicted"/>
<feature type="transmembrane region" description="Helical" evidence="2">
    <location>
        <begin position="25"/>
        <end position="51"/>
    </location>
</feature>
<organism evidence="4 5">
    <name type="scientific">Pseudomonas putida</name>
    <name type="common">Arthrobacter siderocapsulatus</name>
    <dbReference type="NCBI Taxonomy" id="303"/>
    <lineage>
        <taxon>Bacteria</taxon>
        <taxon>Pseudomonadati</taxon>
        <taxon>Pseudomonadota</taxon>
        <taxon>Gammaproteobacteria</taxon>
        <taxon>Pseudomonadales</taxon>
        <taxon>Pseudomonadaceae</taxon>
        <taxon>Pseudomonas</taxon>
    </lineage>
</organism>
<evidence type="ECO:0000256" key="1">
    <source>
        <dbReference type="SAM" id="Coils"/>
    </source>
</evidence>
<protein>
    <submittedName>
        <fullName evidence="4">HlyD family efflux transporter periplasmic adaptor subunit</fullName>
    </submittedName>
</protein>
<dbReference type="InterPro" id="IPR050739">
    <property type="entry name" value="MFP"/>
</dbReference>
<name>A0A2Z4RI41_PSEPU</name>
<accession>A0A2Z4RI41</accession>
<dbReference type="Gene3D" id="1.10.287.470">
    <property type="entry name" value="Helix hairpin bin"/>
    <property type="match status" value="1"/>
</dbReference>
<evidence type="ECO:0000313" key="4">
    <source>
        <dbReference type="EMBL" id="AWY40750.1"/>
    </source>
</evidence>
<feature type="domain" description="AprE-like beta-barrel" evidence="3">
    <location>
        <begin position="304"/>
        <end position="401"/>
    </location>
</feature>
<dbReference type="Pfam" id="PF26002">
    <property type="entry name" value="Beta-barrel_AprE"/>
    <property type="match status" value="1"/>
</dbReference>
<dbReference type="Gene3D" id="2.40.50.100">
    <property type="match status" value="1"/>
</dbReference>
<sequence>MENTPLFRNEALEAKQQKPLGNIVLVWPLSFTTLTLFSVFSAMLIGIFFIWGSYTKRTTVIGQLILSSGQIKIYAPQYGRILESFVHEGQFIKKGQRLLVISSERYDTGLNPVQAEISDSLMQRKASLLDEIEKQKELQLEEKKSLLNKLSSAKEEVKNLDQQISDQRKLTLLASDASNRYQALMEKGYISMDQFQQRQTELLSHNQNSKALLREHTKLQQQITDYQNELSSLPAKHSNQLSMINRNLSSIEQNIVESEAKRLLVITAPDDGVATAVLAESGQTVDSSRPVLSLIPNSALLQAEFYAPSKSIGFIKTGDSVRIRYQSFPYQKFGQHLGHVKSISKTSISPSELASMTGAVPGLGLDGEQFYRIRVDLEKQQVLAYGELRSLQTGMLLEADIFQESRRLYEWVLEPLYSLTGKL</sequence>
<dbReference type="OrthoDB" id="9775513at2"/>
<dbReference type="InterPro" id="IPR058982">
    <property type="entry name" value="Beta-barrel_AprE"/>
</dbReference>
<dbReference type="PANTHER" id="PTHR30386:SF28">
    <property type="entry name" value="EXPORTED PROTEIN"/>
    <property type="match status" value="1"/>
</dbReference>
<evidence type="ECO:0000313" key="5">
    <source>
        <dbReference type="Proteomes" id="UP000250299"/>
    </source>
</evidence>
<dbReference type="AlphaFoldDB" id="A0A2Z4RI41"/>
<evidence type="ECO:0000259" key="3">
    <source>
        <dbReference type="Pfam" id="PF26002"/>
    </source>
</evidence>
<feature type="coiled-coil region" evidence="1">
    <location>
        <begin position="209"/>
        <end position="261"/>
    </location>
</feature>
<keyword evidence="2" id="KW-0472">Membrane</keyword>
<reference evidence="4 5" key="1">
    <citation type="submission" date="2018-05" db="EMBL/GenBank/DDBJ databases">
        <title>Whole genome sequence of Pseudomonas putida JBC17.</title>
        <authorList>
            <person name="Lee Y.H."/>
            <person name="David K."/>
        </authorList>
    </citation>
    <scope>NUCLEOTIDE SEQUENCE [LARGE SCALE GENOMIC DNA]</scope>
    <source>
        <strain evidence="4 5">JBC17</strain>
    </source>
</reference>
<keyword evidence="2" id="KW-0812">Transmembrane</keyword>
<feature type="coiled-coil region" evidence="1">
    <location>
        <begin position="118"/>
        <end position="170"/>
    </location>
</feature>
<dbReference type="Gene3D" id="2.40.30.170">
    <property type="match status" value="1"/>
</dbReference>
<dbReference type="EMBL" id="CP029693">
    <property type="protein sequence ID" value="AWY40750.1"/>
    <property type="molecule type" value="Genomic_DNA"/>
</dbReference>
<dbReference type="RefSeq" id="WP_110964457.1">
    <property type="nucleotide sequence ID" value="NZ_CP029693.1"/>
</dbReference>
<dbReference type="Proteomes" id="UP000250299">
    <property type="component" value="Chromosome"/>
</dbReference>
<dbReference type="PRINTS" id="PR01490">
    <property type="entry name" value="RTXTOXIND"/>
</dbReference>
<dbReference type="PANTHER" id="PTHR30386">
    <property type="entry name" value="MEMBRANE FUSION SUBUNIT OF EMRAB-TOLC MULTIDRUG EFFLUX PUMP"/>
    <property type="match status" value="1"/>
</dbReference>
<gene>
    <name evidence="4" type="ORF">DKY63_12950</name>
</gene>